<proteinExistence type="predicted"/>
<dbReference type="Pfam" id="PF13572">
    <property type="entry name" value="DUF4134"/>
    <property type="match status" value="1"/>
</dbReference>
<dbReference type="KEGG" id="rhoz:GXP67_30940"/>
<dbReference type="EMBL" id="CP048222">
    <property type="protein sequence ID" value="QHT70752.1"/>
    <property type="molecule type" value="Genomic_DNA"/>
</dbReference>
<evidence type="ECO:0000313" key="2">
    <source>
        <dbReference type="EMBL" id="QHT70752.1"/>
    </source>
</evidence>
<feature type="transmembrane region" description="Helical" evidence="1">
    <location>
        <begin position="256"/>
        <end position="278"/>
    </location>
</feature>
<dbReference type="InterPro" id="IPR025408">
    <property type="entry name" value="DUF4134"/>
</dbReference>
<dbReference type="AlphaFoldDB" id="A0A6C0GTJ2"/>
<keyword evidence="3" id="KW-1185">Reference proteome</keyword>
<dbReference type="RefSeq" id="WP_162446724.1">
    <property type="nucleotide sequence ID" value="NZ_CP048222.1"/>
</dbReference>
<dbReference type="Proteomes" id="UP000480178">
    <property type="component" value="Chromosome"/>
</dbReference>
<evidence type="ECO:0000313" key="3">
    <source>
        <dbReference type="Proteomes" id="UP000480178"/>
    </source>
</evidence>
<organism evidence="2 3">
    <name type="scientific">Rhodocytophaga rosea</name>
    <dbReference type="NCBI Taxonomy" id="2704465"/>
    <lineage>
        <taxon>Bacteria</taxon>
        <taxon>Pseudomonadati</taxon>
        <taxon>Bacteroidota</taxon>
        <taxon>Cytophagia</taxon>
        <taxon>Cytophagales</taxon>
        <taxon>Rhodocytophagaceae</taxon>
        <taxon>Rhodocytophaga</taxon>
    </lineage>
</organism>
<gene>
    <name evidence="2" type="ORF">GXP67_30940</name>
</gene>
<name>A0A6C0GTJ2_9BACT</name>
<accession>A0A6C0GTJ2</accession>
<keyword evidence="1" id="KW-1133">Transmembrane helix</keyword>
<keyword evidence="1" id="KW-0812">Transmembrane</keyword>
<keyword evidence="1" id="KW-0472">Membrane</keyword>
<sequence>MNTLRKPIFARVLLLYVFFSLALSTRKAYSQFVVADLIQDINTVIQTASQAMTEFTTIKDAIEHSDFYKYLKAVSSGVQTYNKVKAIIESEKIIINSAITNLNSLKTNRSLTVTQISGMIKMYKYFIDQSAENASQLTKILSPKFFQMSDAERLDFIDRINLSTHELEHHLNYYNTMNFTLVSQQQQQLADLEQMTAFYATQEAATETSEGAYEKIGGFYGSVVEVLYAISALVALVGAVKVYAQFTRGDASVYQTATGWFGSVLLAVIITTFIKLIFY</sequence>
<evidence type="ECO:0000256" key="1">
    <source>
        <dbReference type="SAM" id="Phobius"/>
    </source>
</evidence>
<feature type="transmembrane region" description="Helical" evidence="1">
    <location>
        <begin position="226"/>
        <end position="244"/>
    </location>
</feature>
<protein>
    <submittedName>
        <fullName evidence="2">DUF4134 domain-containing protein</fullName>
    </submittedName>
</protein>
<reference evidence="2 3" key="1">
    <citation type="submission" date="2020-01" db="EMBL/GenBank/DDBJ databases">
        <authorList>
            <person name="Kim M.K."/>
        </authorList>
    </citation>
    <scope>NUCLEOTIDE SEQUENCE [LARGE SCALE GENOMIC DNA]</scope>
    <source>
        <strain evidence="2 3">172606-1</strain>
    </source>
</reference>